<dbReference type="SUPFAM" id="SSF52402">
    <property type="entry name" value="Adenine nucleotide alpha hydrolases-like"/>
    <property type="match status" value="1"/>
</dbReference>
<reference evidence="2 3" key="1">
    <citation type="submission" date="2016-10" db="EMBL/GenBank/DDBJ databases">
        <authorList>
            <person name="de Groot N.N."/>
        </authorList>
    </citation>
    <scope>NUCLEOTIDE SEQUENCE [LARGE SCALE GENOMIC DNA]</scope>
    <source>
        <strain evidence="2 3">DSM 26130</strain>
    </source>
</reference>
<gene>
    <name evidence="2" type="ORF">SAMN05216167_101719</name>
</gene>
<dbReference type="Pfam" id="PF00582">
    <property type="entry name" value="Usp"/>
    <property type="match status" value="1"/>
</dbReference>
<dbReference type="Gene3D" id="3.40.50.620">
    <property type="entry name" value="HUPs"/>
    <property type="match status" value="1"/>
</dbReference>
<accession>A0A1I1HQ16</accession>
<feature type="domain" description="UspA" evidence="1">
    <location>
        <begin position="2"/>
        <end position="121"/>
    </location>
</feature>
<proteinExistence type="predicted"/>
<dbReference type="Proteomes" id="UP000198598">
    <property type="component" value="Unassembled WGS sequence"/>
</dbReference>
<organism evidence="2 3">
    <name type="scientific">Spirosoma endophyticum</name>
    <dbReference type="NCBI Taxonomy" id="662367"/>
    <lineage>
        <taxon>Bacteria</taxon>
        <taxon>Pseudomonadati</taxon>
        <taxon>Bacteroidota</taxon>
        <taxon>Cytophagia</taxon>
        <taxon>Cytophagales</taxon>
        <taxon>Cytophagaceae</taxon>
        <taxon>Spirosoma</taxon>
    </lineage>
</organism>
<name>A0A1I1HQ16_9BACT</name>
<sequence>MNTIVVPTDLGPETDVALSVAVALARTNRSRILLLHSVVYPMPVSAFVDATRVAANLTVAECQEIEREARTKLDQFAANSQHQGVTIVPTLLTNGQGLIHHVTDAPADLIVMTSEGASGLEE</sequence>
<evidence type="ECO:0000259" key="1">
    <source>
        <dbReference type="Pfam" id="PF00582"/>
    </source>
</evidence>
<dbReference type="STRING" id="662367.SAMN05216167_101719"/>
<dbReference type="AlphaFoldDB" id="A0A1I1HQ16"/>
<dbReference type="InterPro" id="IPR014729">
    <property type="entry name" value="Rossmann-like_a/b/a_fold"/>
</dbReference>
<evidence type="ECO:0000313" key="2">
    <source>
        <dbReference type="EMBL" id="SFC24058.1"/>
    </source>
</evidence>
<evidence type="ECO:0000313" key="3">
    <source>
        <dbReference type="Proteomes" id="UP000198598"/>
    </source>
</evidence>
<dbReference type="CDD" id="cd00293">
    <property type="entry name" value="USP-like"/>
    <property type="match status" value="1"/>
</dbReference>
<keyword evidence="3" id="KW-1185">Reference proteome</keyword>
<dbReference type="RefSeq" id="WP_245776504.1">
    <property type="nucleotide sequence ID" value="NZ_FOLQ01000001.1"/>
</dbReference>
<dbReference type="InterPro" id="IPR006016">
    <property type="entry name" value="UspA"/>
</dbReference>
<protein>
    <submittedName>
        <fullName evidence="2">Nucleotide-binding universal stress protein, UspA family</fullName>
    </submittedName>
</protein>
<dbReference type="EMBL" id="FOLQ01000001">
    <property type="protein sequence ID" value="SFC24058.1"/>
    <property type="molecule type" value="Genomic_DNA"/>
</dbReference>